<name>A0A9Q0GZU5_9MAGN</name>
<dbReference type="EMBL" id="JAMYWD010000011">
    <property type="protein sequence ID" value="KAJ4955017.1"/>
    <property type="molecule type" value="Genomic_DNA"/>
</dbReference>
<comment type="caution">
    <text evidence="1">The sequence shown here is derived from an EMBL/GenBank/DDBJ whole genome shotgun (WGS) entry which is preliminary data.</text>
</comment>
<sequence length="130" mass="13940">MGGFLQSGERALAICLARVGREEGMANAYDNLSLELRAGVAGQGHGFVCGSVAASCLCLLISVKTLPSPPIYIRDGGDIFILLILIHDGDNISIFSDDSWWRPPNYNETMANVVEKTPAPDLQIADSDCK</sequence>
<evidence type="ECO:0000313" key="1">
    <source>
        <dbReference type="EMBL" id="KAJ4955017.1"/>
    </source>
</evidence>
<reference evidence="1" key="1">
    <citation type="journal article" date="2023" name="Plant J.">
        <title>The genome of the king protea, Protea cynaroides.</title>
        <authorList>
            <person name="Chang J."/>
            <person name="Duong T.A."/>
            <person name="Schoeman C."/>
            <person name="Ma X."/>
            <person name="Roodt D."/>
            <person name="Barker N."/>
            <person name="Li Z."/>
            <person name="Van de Peer Y."/>
            <person name="Mizrachi E."/>
        </authorList>
    </citation>
    <scope>NUCLEOTIDE SEQUENCE</scope>
    <source>
        <tissue evidence="1">Young leaves</tissue>
    </source>
</reference>
<proteinExistence type="predicted"/>
<organism evidence="1 2">
    <name type="scientific">Protea cynaroides</name>
    <dbReference type="NCBI Taxonomy" id="273540"/>
    <lineage>
        <taxon>Eukaryota</taxon>
        <taxon>Viridiplantae</taxon>
        <taxon>Streptophyta</taxon>
        <taxon>Embryophyta</taxon>
        <taxon>Tracheophyta</taxon>
        <taxon>Spermatophyta</taxon>
        <taxon>Magnoliopsida</taxon>
        <taxon>Proteales</taxon>
        <taxon>Proteaceae</taxon>
        <taxon>Protea</taxon>
    </lineage>
</organism>
<protein>
    <submittedName>
        <fullName evidence="1">Uncharacterized protein</fullName>
    </submittedName>
</protein>
<dbReference type="Proteomes" id="UP001141806">
    <property type="component" value="Unassembled WGS sequence"/>
</dbReference>
<evidence type="ECO:0000313" key="2">
    <source>
        <dbReference type="Proteomes" id="UP001141806"/>
    </source>
</evidence>
<gene>
    <name evidence="1" type="ORF">NE237_011800</name>
</gene>
<keyword evidence="2" id="KW-1185">Reference proteome</keyword>
<dbReference type="AlphaFoldDB" id="A0A9Q0GZU5"/>
<accession>A0A9Q0GZU5</accession>